<feature type="domain" description="NADH-ubiquinone oxidoreductase 51kDa subunit iron-sulphur binding" evidence="8">
    <location>
        <begin position="469"/>
        <end position="514"/>
    </location>
</feature>
<keyword evidence="5" id="KW-0479">Metal-binding</keyword>
<dbReference type="GO" id="GO:0008137">
    <property type="term" value="F:NADH dehydrogenase (ubiquinone) activity"/>
    <property type="evidence" value="ECO:0007669"/>
    <property type="project" value="InterPro"/>
</dbReference>
<dbReference type="InterPro" id="IPR037225">
    <property type="entry name" value="Nuo51_FMN-bd_sf"/>
</dbReference>
<name>A0A2T5HXJ1_9PROT</name>
<dbReference type="RefSeq" id="WP_107803807.1">
    <property type="nucleotide sequence ID" value="NZ_QAOI01000019.1"/>
</dbReference>
<dbReference type="PROSITE" id="PS00644">
    <property type="entry name" value="COMPLEX1_51K_1"/>
    <property type="match status" value="1"/>
</dbReference>
<dbReference type="InterPro" id="IPR037207">
    <property type="entry name" value="Nuop51_4Fe4S-bd_sf"/>
</dbReference>
<dbReference type="SUPFAM" id="SSF142984">
    <property type="entry name" value="Nqo1 middle domain-like"/>
    <property type="match status" value="1"/>
</dbReference>
<reference evidence="9 10" key="1">
    <citation type="submission" date="2018-04" db="EMBL/GenBank/DDBJ databases">
        <title>Active sludge and wastewater microbial communities from Klosterneuburg, Austria.</title>
        <authorList>
            <person name="Wagner M."/>
        </authorList>
    </citation>
    <scope>NUCLEOTIDE SEQUENCE [LARGE SCALE GENOMIC DNA]</scope>
    <source>
        <strain evidence="9 10">Nm49</strain>
    </source>
</reference>
<dbReference type="InterPro" id="IPR001949">
    <property type="entry name" value="NADH-UbQ_OxRdtase_51kDa_CS"/>
</dbReference>
<comment type="caution">
    <text evidence="9">The sequence shown here is derived from an EMBL/GenBank/DDBJ whole genome shotgun (WGS) entry which is preliminary data.</text>
</comment>
<evidence type="ECO:0000256" key="7">
    <source>
        <dbReference type="ARBA" id="ARBA00023014"/>
    </source>
</evidence>
<evidence type="ECO:0000256" key="2">
    <source>
        <dbReference type="ARBA" id="ARBA00001966"/>
    </source>
</evidence>
<dbReference type="PANTHER" id="PTHR43578">
    <property type="entry name" value="NADH-QUINONE OXIDOREDUCTASE SUBUNIT F"/>
    <property type="match status" value="1"/>
</dbReference>
<dbReference type="InterPro" id="IPR019575">
    <property type="entry name" value="Nuop51_4Fe4S-bd"/>
</dbReference>
<gene>
    <name evidence="9" type="ORF">C8R26_11914</name>
</gene>
<evidence type="ECO:0000256" key="5">
    <source>
        <dbReference type="ARBA" id="ARBA00022723"/>
    </source>
</evidence>
<dbReference type="Gene3D" id="3.40.50.11540">
    <property type="entry name" value="NADH-ubiquinone oxidoreductase 51kDa subunit"/>
    <property type="match status" value="1"/>
</dbReference>
<dbReference type="AlphaFoldDB" id="A0A2T5HXJ1"/>
<keyword evidence="7" id="KW-0411">Iron-sulfur</keyword>
<dbReference type="SMART" id="SM00928">
    <property type="entry name" value="NADH_4Fe-4S"/>
    <property type="match status" value="1"/>
</dbReference>
<dbReference type="InterPro" id="IPR041921">
    <property type="entry name" value="NuoE_N"/>
</dbReference>
<dbReference type="Gene3D" id="3.10.20.600">
    <property type="match status" value="1"/>
</dbReference>
<dbReference type="PANTHER" id="PTHR43578:SF3">
    <property type="entry name" value="NADH-QUINONE OXIDOREDUCTASE SUBUNIT F"/>
    <property type="match status" value="1"/>
</dbReference>
<sequence length="588" mass="64339">MDISHSHNSGSPHQHILHRLHALQQQFRHISPHAMQRTAAEFNISLSQVAAVVAFYSFFSTQPRGRFDILFSNCTSCGYLSGDQDLMRMLCQLLQVTPGKTRADGLISIGETSCIGMCDQGASLLVNGLPVTALNAEKLTQIAQRITAESPLTDWPMEWFAVHDRIYRRDLLLMEQHAPGSALQTALAQGADQTLAVIQQSDLRGRGGAGFDTGKKWQLCRAAPGDAHYVVCNADEGEPGTFKDRLLLRDHADAMIEGMTVCALVIGAKQGFVYLRGEYRYLLPHLHAVLDQRRSQGLLGQHILGYGNFEFDIDIVVGAGAYICGEESALIESLEGKPGIPRIRPPFPVTHGYLGQPTIVNNVETFIAAAHIITHGSAWFNSIGTEQSRGTKILSISGDCEKPGIYEYPFGVRIQQVLDDCGARDVQAVQIGGPAGKLLGAAEFNRAISFEDVSTGGSFLISNQQRDLLAIHRNFANFFAHESCGFCTPCRVGTQLLKNNLDKIAEGRGTAHDIEELKQLSHLIQHQSHCGLGHTAAHHVLDGLQHFPHTFSAPLQPHFTAQFDLDQALESARQATHRNDAAAHLDNE</sequence>
<dbReference type="EMBL" id="QAOI01000019">
    <property type="protein sequence ID" value="PTQ76300.1"/>
    <property type="molecule type" value="Genomic_DNA"/>
</dbReference>
<protein>
    <submittedName>
        <fullName evidence="9">NAD(P)-dependent nickel-iron dehydrogenase flavin-containing subunit</fullName>
    </submittedName>
</protein>
<dbReference type="Gene3D" id="1.10.10.1590">
    <property type="entry name" value="NADH-quinone oxidoreductase subunit E"/>
    <property type="match status" value="1"/>
</dbReference>
<dbReference type="GO" id="GO:0010181">
    <property type="term" value="F:FMN binding"/>
    <property type="evidence" value="ECO:0007669"/>
    <property type="project" value="InterPro"/>
</dbReference>
<keyword evidence="4" id="KW-0004">4Fe-4S</keyword>
<dbReference type="SUPFAM" id="SSF140490">
    <property type="entry name" value="Nqo1C-terminal domain-like"/>
    <property type="match status" value="1"/>
</dbReference>
<dbReference type="GO" id="GO:0046872">
    <property type="term" value="F:metal ion binding"/>
    <property type="evidence" value="ECO:0007669"/>
    <property type="project" value="UniProtKB-KW"/>
</dbReference>
<evidence type="ECO:0000259" key="8">
    <source>
        <dbReference type="SMART" id="SM00928"/>
    </source>
</evidence>
<dbReference type="PROSITE" id="PS00645">
    <property type="entry name" value="COMPLEX1_51K_2"/>
    <property type="match status" value="1"/>
</dbReference>
<dbReference type="Gene3D" id="1.20.1440.230">
    <property type="entry name" value="NADH-ubiquinone oxidoreductase 51kDa subunit, iron-sulphur binding domain"/>
    <property type="match status" value="1"/>
</dbReference>
<evidence type="ECO:0000256" key="1">
    <source>
        <dbReference type="ARBA" id="ARBA00001917"/>
    </source>
</evidence>
<dbReference type="SUPFAM" id="SSF52833">
    <property type="entry name" value="Thioredoxin-like"/>
    <property type="match status" value="1"/>
</dbReference>
<dbReference type="Gene3D" id="3.40.30.10">
    <property type="entry name" value="Glutaredoxin"/>
    <property type="match status" value="1"/>
</dbReference>
<evidence type="ECO:0000313" key="9">
    <source>
        <dbReference type="EMBL" id="PTQ76300.1"/>
    </source>
</evidence>
<dbReference type="Pfam" id="PF01512">
    <property type="entry name" value="Complex1_51K"/>
    <property type="match status" value="1"/>
</dbReference>
<dbReference type="FunFam" id="3.40.50.11540:FF:000001">
    <property type="entry name" value="NADH dehydrogenase [ubiquinone] flavoprotein 1, mitochondrial"/>
    <property type="match status" value="1"/>
</dbReference>
<evidence type="ECO:0000313" key="10">
    <source>
        <dbReference type="Proteomes" id="UP000244128"/>
    </source>
</evidence>
<proteinExistence type="inferred from homology"/>
<dbReference type="InterPro" id="IPR036249">
    <property type="entry name" value="Thioredoxin-like_sf"/>
</dbReference>
<dbReference type="Proteomes" id="UP000244128">
    <property type="component" value="Unassembled WGS sequence"/>
</dbReference>
<dbReference type="GO" id="GO:0051539">
    <property type="term" value="F:4 iron, 4 sulfur cluster binding"/>
    <property type="evidence" value="ECO:0007669"/>
    <property type="project" value="UniProtKB-KW"/>
</dbReference>
<evidence type="ECO:0000256" key="4">
    <source>
        <dbReference type="ARBA" id="ARBA00022485"/>
    </source>
</evidence>
<evidence type="ECO:0000256" key="3">
    <source>
        <dbReference type="ARBA" id="ARBA00007523"/>
    </source>
</evidence>
<comment type="similarity">
    <text evidence="3">Belongs to the complex I 51 kDa subunit family.</text>
</comment>
<dbReference type="InterPro" id="IPR011538">
    <property type="entry name" value="Nuo51_FMN-bd"/>
</dbReference>
<evidence type="ECO:0000256" key="6">
    <source>
        <dbReference type="ARBA" id="ARBA00023004"/>
    </source>
</evidence>
<dbReference type="Pfam" id="PF01257">
    <property type="entry name" value="2Fe-2S_thioredx"/>
    <property type="match status" value="1"/>
</dbReference>
<organism evidence="9 10">
    <name type="scientific">Nitrosomonas oligotropha</name>
    <dbReference type="NCBI Taxonomy" id="42354"/>
    <lineage>
        <taxon>Bacteria</taxon>
        <taxon>Pseudomonadati</taxon>
        <taxon>Pseudomonadota</taxon>
        <taxon>Betaproteobacteria</taxon>
        <taxon>Nitrosomonadales</taxon>
        <taxon>Nitrosomonadaceae</taxon>
        <taxon>Nitrosomonas</taxon>
    </lineage>
</organism>
<comment type="cofactor">
    <cofactor evidence="2">
        <name>[4Fe-4S] cluster</name>
        <dbReference type="ChEBI" id="CHEBI:49883"/>
    </cofactor>
</comment>
<accession>A0A2T5HXJ1</accession>
<keyword evidence="6" id="KW-0408">Iron</keyword>
<dbReference type="Pfam" id="PF10589">
    <property type="entry name" value="NADH_4Fe-4S"/>
    <property type="match status" value="1"/>
</dbReference>
<dbReference type="SUPFAM" id="SSF142019">
    <property type="entry name" value="Nqo1 FMN-binding domain-like"/>
    <property type="match status" value="1"/>
</dbReference>
<comment type="cofactor">
    <cofactor evidence="1">
        <name>FMN</name>
        <dbReference type="ChEBI" id="CHEBI:58210"/>
    </cofactor>
</comment>